<feature type="domain" description="UvrD-like helicase C-terminal" evidence="3">
    <location>
        <begin position="495"/>
        <end position="515"/>
    </location>
</feature>
<dbReference type="Gene3D" id="3.40.50.300">
    <property type="entry name" value="P-loop containing nucleotide triphosphate hydrolases"/>
    <property type="match status" value="2"/>
</dbReference>
<organism evidence="4">
    <name type="scientific">Fervidobacterium pennivorans</name>
    <dbReference type="NCBI Taxonomy" id="93466"/>
    <lineage>
        <taxon>Bacteria</taxon>
        <taxon>Thermotogati</taxon>
        <taxon>Thermotogota</taxon>
        <taxon>Thermotogae</taxon>
        <taxon>Thermotogales</taxon>
        <taxon>Fervidobacteriaceae</taxon>
        <taxon>Fervidobacterium</taxon>
    </lineage>
</organism>
<name>A0A7V4FHU6_FERPE</name>
<keyword evidence="1" id="KW-0547">Nucleotide-binding</keyword>
<keyword evidence="2" id="KW-0067">ATP-binding</keyword>
<dbReference type="InterPro" id="IPR027785">
    <property type="entry name" value="UvrD-like_helicase_C"/>
</dbReference>
<dbReference type="CDD" id="cd18809">
    <property type="entry name" value="SF1_C_RecD"/>
    <property type="match status" value="1"/>
</dbReference>
<accession>A0A7V4FHU6</accession>
<dbReference type="AlphaFoldDB" id="A0A7V4FHU6"/>
<proteinExistence type="predicted"/>
<reference evidence="4" key="1">
    <citation type="journal article" date="2020" name="mSystems">
        <title>Genome- and Community-Level Interaction Insights into Carbon Utilization and Element Cycling Functions of Hydrothermarchaeota in Hydrothermal Sediment.</title>
        <authorList>
            <person name="Zhou Z."/>
            <person name="Liu Y."/>
            <person name="Xu W."/>
            <person name="Pan J."/>
            <person name="Luo Z.H."/>
            <person name="Li M."/>
        </authorList>
    </citation>
    <scope>NUCLEOTIDE SEQUENCE [LARGE SCALE GENOMIC DNA]</scope>
    <source>
        <strain evidence="4">SpSt-640</strain>
    </source>
</reference>
<dbReference type="Pfam" id="PF13538">
    <property type="entry name" value="UvrD_C_2"/>
    <property type="match status" value="1"/>
</dbReference>
<dbReference type="SUPFAM" id="SSF52540">
    <property type="entry name" value="P-loop containing nucleoside triphosphate hydrolases"/>
    <property type="match status" value="1"/>
</dbReference>
<dbReference type="GO" id="GO:0003678">
    <property type="term" value="F:DNA helicase activity"/>
    <property type="evidence" value="ECO:0007669"/>
    <property type="project" value="UniProtKB-ARBA"/>
</dbReference>
<sequence>MRMCGDKLTWKCQIFAYMRVLFDRIFHVLRKAMKRGYIMNLTLDQKRAFEKLKEFAVSNSYNCFLLKGYAGSGKTTLLSLFVNYLEQNNISFRILAPTGKAGSILREKTGCSVQTIHKAIYDFDRIEIEEIKQTENKENSKNSEHSEASEDDVVFFLHFKIKQKKPDDIVNIYIVDESSLISDQDQGNSFLRFGSGKLLSDLLSFVEGSKIVFCGDHAQLPPISMNYSPALDEEYLRRNYGLRVISSELKEIVRTDSKNYIYNFSLAIRNSIEQKVFNKLSIDENRKLSNELLVSELKRFYSIGKKFDDTIIIAHSNRQVQEYNFMVKRILNTNNKISDYEILPGDKLIVYKNYYSDDLTLLNGQSVEVVQILNREVIKTSEKEEVTYLDCQLKYYDYEMEGERVFKAKILNDYVYSPEPELDRKLYNKVFRAVLIKNLEFREVFNELKKTLREMKTSKTEKLVVLRDRYIALKLQISRILRDNEYFNPLLVKFGYAITCHKAQGSEWDNVIIDMKTLNLVPRNEQYFR</sequence>
<dbReference type="PANTHER" id="PTHR43788">
    <property type="entry name" value="DNA2/NAM7 HELICASE FAMILY MEMBER"/>
    <property type="match status" value="1"/>
</dbReference>
<dbReference type="InterPro" id="IPR027417">
    <property type="entry name" value="P-loop_NTPase"/>
</dbReference>
<gene>
    <name evidence="4" type="ORF">ENU12_04695</name>
</gene>
<dbReference type="Pfam" id="PF13604">
    <property type="entry name" value="AAA_30"/>
    <property type="match status" value="1"/>
</dbReference>
<evidence type="ECO:0000313" key="4">
    <source>
        <dbReference type="EMBL" id="HGQ77202.1"/>
    </source>
</evidence>
<evidence type="ECO:0000256" key="2">
    <source>
        <dbReference type="ARBA" id="ARBA00022840"/>
    </source>
</evidence>
<dbReference type="EMBL" id="DTBH01000107">
    <property type="protein sequence ID" value="HGQ77202.1"/>
    <property type="molecule type" value="Genomic_DNA"/>
</dbReference>
<dbReference type="PANTHER" id="PTHR43788:SF6">
    <property type="entry name" value="DNA HELICASE B"/>
    <property type="match status" value="1"/>
</dbReference>
<evidence type="ECO:0000256" key="1">
    <source>
        <dbReference type="ARBA" id="ARBA00022741"/>
    </source>
</evidence>
<evidence type="ECO:0000259" key="3">
    <source>
        <dbReference type="Pfam" id="PF13538"/>
    </source>
</evidence>
<protein>
    <recommendedName>
        <fullName evidence="3">UvrD-like helicase C-terminal domain-containing protein</fullName>
    </recommendedName>
</protein>
<dbReference type="InterPro" id="IPR050534">
    <property type="entry name" value="Coronavir_polyprotein_1ab"/>
</dbReference>
<comment type="caution">
    <text evidence="4">The sequence shown here is derived from an EMBL/GenBank/DDBJ whole genome shotgun (WGS) entry which is preliminary data.</text>
</comment>
<dbReference type="GO" id="GO:0005524">
    <property type="term" value="F:ATP binding"/>
    <property type="evidence" value="ECO:0007669"/>
    <property type="project" value="UniProtKB-KW"/>
</dbReference>